<dbReference type="PANTHER" id="PTHR14187:SF5">
    <property type="entry name" value="HEAT SHOCK 70 KDA PROTEIN 12A"/>
    <property type="match status" value="1"/>
</dbReference>
<dbReference type="PANTHER" id="PTHR14187">
    <property type="entry name" value="ALPHA KINASE/ELONGATION FACTOR 2 KINASE"/>
    <property type="match status" value="1"/>
</dbReference>
<sequence>MAPTKRKASALEDEPDGDEGLIIALDFGTTYSGIAYCFTHKEAQQATAILNWPDNRGVTAPKIPTLVSYSKDNSEDWKWGASAEKDLEVIVGIKLLLDPSQKRPAYLPSGNMNLDVATLPKSPTEIASDFMKGIYKHALAEISKTAPKAYVDICTKKFIVTVPAVWSDAAKHATLSAAKDAGIHPVIMIKEPEAAALYAAKSFSFALQANDAFVVCDAGGGTVDLISYEVEAVRPILQVKELVPGTGGMSGSLGLNMRFKAEVQALVGESHWHALQGTKGWAMAEKQFDTQIKPAFDGHEDEEYFVTFPMVNLPCRPERGLESNTWRMTCKDLKRIFSPLLDDIIQLIDGQVSQSLSKRKGKPVTGILLVGGFGGSLYLRERVQKHFPDIEVIQPQDAWAAVVKGAVLSQLPRQTIVASTVATRHYGTRINLVYDRARDLGQPTTLSRDGTVRCAVMEWFIHTGDDIHRDQVFKNAVFRDLDYDYGPEDLLFTDELYQCEDSDAPVHQSKSDTVKVNCTLHSDLRTVSRSHFRKRKDHLGKQYYRVSFSLVLTVKSAVITFSLEIDGETMGTVEASFDD</sequence>
<dbReference type="SUPFAM" id="SSF53067">
    <property type="entry name" value="Actin-like ATPase domain"/>
    <property type="match status" value="2"/>
</dbReference>
<dbReference type="Gene3D" id="3.30.420.40">
    <property type="match status" value="1"/>
</dbReference>
<gene>
    <name evidence="3" type="primary">g2801</name>
    <name evidence="3" type="ORF">EsDP_00002801</name>
</gene>
<dbReference type="InterPro" id="IPR043129">
    <property type="entry name" value="ATPase_NBD"/>
</dbReference>
<name>A0ABQ0CLW2_9HYPO</name>
<dbReference type="Pfam" id="PF00012">
    <property type="entry name" value="HSP70"/>
    <property type="match status" value="1"/>
</dbReference>
<dbReference type="CDD" id="cd10170">
    <property type="entry name" value="ASKHA_NBD_HSP70"/>
    <property type="match status" value="1"/>
</dbReference>
<evidence type="ECO:0000313" key="3">
    <source>
        <dbReference type="EMBL" id="GAB0134427.1"/>
    </source>
</evidence>
<keyword evidence="2" id="KW-0067">ATP-binding</keyword>
<comment type="caution">
    <text evidence="3">The sequence shown here is derived from an EMBL/GenBank/DDBJ whole genome shotgun (WGS) entry which is preliminary data.</text>
</comment>
<dbReference type="EMBL" id="BAAFGZ010000079">
    <property type="protein sequence ID" value="GAB0134427.1"/>
    <property type="molecule type" value="Genomic_DNA"/>
</dbReference>
<dbReference type="InterPro" id="IPR013126">
    <property type="entry name" value="Hsp_70_fam"/>
</dbReference>
<keyword evidence="4" id="KW-1185">Reference proteome</keyword>
<dbReference type="PRINTS" id="PR00301">
    <property type="entry name" value="HEATSHOCK70"/>
</dbReference>
<accession>A0ABQ0CLW2</accession>
<reference evidence="4" key="1">
    <citation type="submission" date="2024-06" db="EMBL/GenBank/DDBJ databases">
        <title>Draft Genome Sequences of Epichloe bromicola Strains Isolated from Elymus ciliaris.</title>
        <authorList>
            <consortium name="Epichloe bromicola genome sequencing consortium"/>
            <person name="Miura A."/>
            <person name="Imano S."/>
            <person name="Ashida A."/>
            <person name="Sato I."/>
            <person name="Chiba S."/>
            <person name="Tanaka A."/>
            <person name="Camagna M."/>
            <person name="Takemoto D."/>
        </authorList>
    </citation>
    <scope>NUCLEOTIDE SEQUENCE [LARGE SCALE GENOMIC DNA]</scope>
    <source>
        <strain evidence="4">DP</strain>
    </source>
</reference>
<evidence type="ECO:0000313" key="4">
    <source>
        <dbReference type="Proteomes" id="UP001562357"/>
    </source>
</evidence>
<keyword evidence="1" id="KW-0547">Nucleotide-binding</keyword>
<proteinExistence type="predicted"/>
<dbReference type="Proteomes" id="UP001562357">
    <property type="component" value="Unassembled WGS sequence"/>
</dbReference>
<protein>
    <submittedName>
        <fullName evidence="3">Uncharacterized protein</fullName>
    </submittedName>
</protein>
<organism evidence="3 4">
    <name type="scientific">Epichloe bromicola</name>
    <dbReference type="NCBI Taxonomy" id="79588"/>
    <lineage>
        <taxon>Eukaryota</taxon>
        <taxon>Fungi</taxon>
        <taxon>Dikarya</taxon>
        <taxon>Ascomycota</taxon>
        <taxon>Pezizomycotina</taxon>
        <taxon>Sordariomycetes</taxon>
        <taxon>Hypocreomycetidae</taxon>
        <taxon>Hypocreales</taxon>
        <taxon>Clavicipitaceae</taxon>
        <taxon>Epichloe</taxon>
    </lineage>
</organism>
<evidence type="ECO:0000256" key="1">
    <source>
        <dbReference type="ARBA" id="ARBA00022741"/>
    </source>
</evidence>
<evidence type="ECO:0000256" key="2">
    <source>
        <dbReference type="ARBA" id="ARBA00022840"/>
    </source>
</evidence>